<evidence type="ECO:0000259" key="2">
    <source>
        <dbReference type="Pfam" id="PF07593"/>
    </source>
</evidence>
<evidence type="ECO:0000313" key="3">
    <source>
        <dbReference type="EMBL" id="QGW26882.1"/>
    </source>
</evidence>
<gene>
    <name evidence="3" type="ORF">GLV81_01115</name>
</gene>
<evidence type="ECO:0000313" key="4">
    <source>
        <dbReference type="Proteomes" id="UP000426027"/>
    </source>
</evidence>
<dbReference type="PANTHER" id="PTHR16026:SF0">
    <property type="entry name" value="CARTILAGE ACIDIC PROTEIN 1"/>
    <property type="match status" value="1"/>
</dbReference>
<sequence>MVLQDVFFAGNQQANKMFLNKGQLKFEDVTTAANIPNDGAWSTGVSVVDINSDSLPDLYVCRASNYEILKGKNQLLVCKGINNGMPVYEDEAAAYGLDFAGLSTQAVFFDYDMDGDLDMFLLNHAPSHVGRFAQRSQFLNTYDAISGDRLYRRDGNRYTDVTKESGINSSAIGYGLGVAVSDVNLDGWPDIYVGNDFHENDYLYINTGDGKFVDEIQLRTMHTSQFTMGVDVADVTNDGFPEIISMDMLPADHYMQKRSLGEDSYDIFQMKLRYGYHPFFTRNNLQLNRRNNLFSEVGLYSGIAATDWSWSCLWTDFDNDGWKDLFISNGIPKRLNDIDWVNFISNDNMQRKMSSNQLTDSDFAVIDRFPEIKLPNYFFRNTSDAKFNNESSAVSNSKPTFSNGAAYADFDNDGDIDMVVNNIADAAMLYENTLSEDKRKQHASLQLKGAPGNEKAYGAKLVLYQQQQIRTYEKQPVHGYMSSMDVPLHVGLNGSVDSALLIWPDRTVQRIQLKSGEQIIQWQAGLPRFNFAQLSGAFSNPTFPVEDLTVSSGLSYDHTENLFQEFNREQLIPHMTSTDGPALAVGDLTGDGLDDVFFGASRGFKNALFIQQANGRFVPSPQVALAADSMCEDVDACMADVNGDGKKI</sequence>
<name>A0A6I6GJ17_9BACT</name>
<dbReference type="Proteomes" id="UP000426027">
    <property type="component" value="Chromosome"/>
</dbReference>
<proteinExistence type="predicted"/>
<dbReference type="RefSeq" id="WP_157476072.1">
    <property type="nucleotide sequence ID" value="NZ_CP046566.1"/>
</dbReference>
<dbReference type="SUPFAM" id="SSF69318">
    <property type="entry name" value="Integrin alpha N-terminal domain"/>
    <property type="match status" value="2"/>
</dbReference>
<accession>A0A6I6GJ17</accession>
<dbReference type="InterPro" id="IPR028994">
    <property type="entry name" value="Integrin_alpha_N"/>
</dbReference>
<dbReference type="Gene3D" id="2.130.10.130">
    <property type="entry name" value="Integrin alpha, N-terminal"/>
    <property type="match status" value="3"/>
</dbReference>
<keyword evidence="1" id="KW-0732">Signal</keyword>
<feature type="domain" description="ASPIC/UnbV" evidence="2">
    <location>
        <begin position="456"/>
        <end position="512"/>
    </location>
</feature>
<dbReference type="EMBL" id="CP046566">
    <property type="protein sequence ID" value="QGW26882.1"/>
    <property type="molecule type" value="Genomic_DNA"/>
</dbReference>
<dbReference type="InterPro" id="IPR013517">
    <property type="entry name" value="FG-GAP"/>
</dbReference>
<evidence type="ECO:0000256" key="1">
    <source>
        <dbReference type="ARBA" id="ARBA00022729"/>
    </source>
</evidence>
<dbReference type="Pfam" id="PF07593">
    <property type="entry name" value="UnbV_ASPIC"/>
    <property type="match status" value="1"/>
</dbReference>
<dbReference type="PANTHER" id="PTHR16026">
    <property type="entry name" value="CARTILAGE ACIDIC PROTEIN 1"/>
    <property type="match status" value="1"/>
</dbReference>
<organism evidence="3 4">
    <name type="scientific">Phnomibacter ginsenosidimutans</name>
    <dbReference type="NCBI Taxonomy" id="2676868"/>
    <lineage>
        <taxon>Bacteria</taxon>
        <taxon>Pseudomonadati</taxon>
        <taxon>Bacteroidota</taxon>
        <taxon>Chitinophagia</taxon>
        <taxon>Chitinophagales</taxon>
        <taxon>Chitinophagaceae</taxon>
        <taxon>Phnomibacter</taxon>
    </lineage>
</organism>
<keyword evidence="4" id="KW-1185">Reference proteome</keyword>
<dbReference type="KEGG" id="fls:GLV81_01115"/>
<dbReference type="InterPro" id="IPR027039">
    <property type="entry name" value="Crtac1"/>
</dbReference>
<dbReference type="AlphaFoldDB" id="A0A6I6GJ17"/>
<reference evidence="3 4" key="1">
    <citation type="submission" date="2019-11" db="EMBL/GenBank/DDBJ databases">
        <authorList>
            <person name="Im W.T."/>
        </authorList>
    </citation>
    <scope>NUCLEOTIDE SEQUENCE [LARGE SCALE GENOMIC DNA]</scope>
    <source>
        <strain evidence="3 4">SB-02</strain>
    </source>
</reference>
<protein>
    <recommendedName>
        <fullName evidence="2">ASPIC/UnbV domain-containing protein</fullName>
    </recommendedName>
</protein>
<dbReference type="InterPro" id="IPR011519">
    <property type="entry name" value="UnbV_ASPIC"/>
</dbReference>
<dbReference type="Pfam" id="PF13517">
    <property type="entry name" value="FG-GAP_3"/>
    <property type="match status" value="3"/>
</dbReference>